<comment type="caution">
    <text evidence="8">The sequence shown here is derived from an EMBL/GenBank/DDBJ whole genome shotgun (WGS) entry which is preliminary data.</text>
</comment>
<feature type="transmembrane region" description="Helical" evidence="6">
    <location>
        <begin position="184"/>
        <end position="207"/>
    </location>
</feature>
<feature type="transmembrane region" description="Helical" evidence="6">
    <location>
        <begin position="101"/>
        <end position="124"/>
    </location>
</feature>
<dbReference type="CDD" id="cd00637">
    <property type="entry name" value="7tm_classA_rhodopsin-like"/>
    <property type="match status" value="1"/>
</dbReference>
<feature type="transmembrane region" description="Helical" evidence="6">
    <location>
        <begin position="60"/>
        <end position="81"/>
    </location>
</feature>
<dbReference type="PANTHER" id="PTHR45698">
    <property type="entry name" value="TRACE AMINE-ASSOCIATED RECEPTOR 19N-RELATED"/>
    <property type="match status" value="1"/>
</dbReference>
<dbReference type="PRINTS" id="PR00237">
    <property type="entry name" value="GPCRRHODOPSN"/>
</dbReference>
<dbReference type="SUPFAM" id="SSF81321">
    <property type="entry name" value="Family A G protein-coupled receptor-like"/>
    <property type="match status" value="1"/>
</dbReference>
<keyword evidence="2 6" id="KW-0812">Transmembrane</keyword>
<name>A0A9Q1BQ07_HOLLE</name>
<keyword evidence="9" id="KW-1185">Reference proteome</keyword>
<dbReference type="EMBL" id="JAIZAY010000013">
    <property type="protein sequence ID" value="KAJ8030469.1"/>
    <property type="molecule type" value="Genomic_DNA"/>
</dbReference>
<dbReference type="OrthoDB" id="2132067at2759"/>
<evidence type="ECO:0000256" key="6">
    <source>
        <dbReference type="SAM" id="Phobius"/>
    </source>
</evidence>
<feature type="transmembrane region" description="Helical" evidence="6">
    <location>
        <begin position="27"/>
        <end position="48"/>
    </location>
</feature>
<evidence type="ECO:0000256" key="5">
    <source>
        <dbReference type="SAM" id="MobiDB-lite"/>
    </source>
</evidence>
<dbReference type="GO" id="GO:0016020">
    <property type="term" value="C:membrane"/>
    <property type="evidence" value="ECO:0007669"/>
    <property type="project" value="UniProtKB-SubCell"/>
</dbReference>
<comment type="subcellular location">
    <subcellularLocation>
        <location evidence="1">Membrane</location>
    </subcellularLocation>
</comment>
<sequence length="379" mass="43558">MEIPASTIQSHTPESSTDTSMFSGLNLIQLLIGIMGIIGNFLVCFIFLHKRTQRNQINLLITNQAFIDLFSSVLLVMHQMYKTVGNFGIKGDILQAVNCYLWRSQLILFSTFAVSTFNLTVISVERYFATIYPLSYKKVFTRKNMRYLIAAVWLISPILQYVIVWQTYTYRNGHCDIEWSLASVGVLLFFWEYMAPVSVMTFSFFCITRRLKQLNQIVHGNVSNAENGDDTQPETSGLAAISSGPSKDERGESMTSMRRQHPRQTPIVPYSPAATHQTLPTSNQIIHRDNEVSIRRRNVTKALLVVYLVYVICWSPNQWAFFQLNLGGRLNYGNFFYKFSIVLAISNSCVNPFIYAFRHKAYRERLKELWRGCSFSLCL</sequence>
<evidence type="ECO:0000259" key="7">
    <source>
        <dbReference type="PROSITE" id="PS50262"/>
    </source>
</evidence>
<dbReference type="Proteomes" id="UP001152320">
    <property type="component" value="Chromosome 13"/>
</dbReference>
<evidence type="ECO:0000313" key="9">
    <source>
        <dbReference type="Proteomes" id="UP001152320"/>
    </source>
</evidence>
<keyword evidence="3 6" id="KW-1133">Transmembrane helix</keyword>
<dbReference type="GO" id="GO:0004930">
    <property type="term" value="F:G protein-coupled receptor activity"/>
    <property type="evidence" value="ECO:0007669"/>
    <property type="project" value="InterPro"/>
</dbReference>
<accession>A0A9Q1BQ07</accession>
<gene>
    <name evidence="8" type="ORF">HOLleu_26904</name>
</gene>
<proteinExistence type="predicted"/>
<feature type="region of interest" description="Disordered" evidence="5">
    <location>
        <begin position="224"/>
        <end position="272"/>
    </location>
</feature>
<evidence type="ECO:0000256" key="1">
    <source>
        <dbReference type="ARBA" id="ARBA00004370"/>
    </source>
</evidence>
<dbReference type="InterPro" id="IPR000276">
    <property type="entry name" value="GPCR_Rhodpsn"/>
</dbReference>
<dbReference type="PANTHER" id="PTHR45698:SF1">
    <property type="entry name" value="TRACE AMINE-ASSOCIATED RECEPTOR 13C-LIKE"/>
    <property type="match status" value="1"/>
</dbReference>
<feature type="domain" description="G-protein coupled receptors family 1 profile" evidence="7">
    <location>
        <begin position="39"/>
        <end position="355"/>
    </location>
</feature>
<feature type="transmembrane region" description="Helical" evidence="6">
    <location>
        <begin position="302"/>
        <end position="323"/>
    </location>
</feature>
<reference evidence="8" key="1">
    <citation type="submission" date="2021-10" db="EMBL/GenBank/DDBJ databases">
        <title>Tropical sea cucumber genome reveals ecological adaptation and Cuvierian tubules defense mechanism.</title>
        <authorList>
            <person name="Chen T."/>
        </authorList>
    </citation>
    <scope>NUCLEOTIDE SEQUENCE</scope>
    <source>
        <strain evidence="8">Nanhai2018</strain>
        <tissue evidence="8">Muscle</tissue>
    </source>
</reference>
<feature type="transmembrane region" description="Helical" evidence="6">
    <location>
        <begin position="145"/>
        <end position="164"/>
    </location>
</feature>
<dbReference type="Pfam" id="PF00001">
    <property type="entry name" value="7tm_1"/>
    <property type="match status" value="1"/>
</dbReference>
<protein>
    <submittedName>
        <fullName evidence="8">Cholecystokinin receptor</fullName>
    </submittedName>
</protein>
<dbReference type="Gene3D" id="1.20.1070.10">
    <property type="entry name" value="Rhodopsin 7-helix transmembrane proteins"/>
    <property type="match status" value="1"/>
</dbReference>
<dbReference type="InterPro" id="IPR017452">
    <property type="entry name" value="GPCR_Rhodpsn_7TM"/>
</dbReference>
<evidence type="ECO:0000256" key="4">
    <source>
        <dbReference type="ARBA" id="ARBA00023136"/>
    </source>
</evidence>
<evidence type="ECO:0000256" key="3">
    <source>
        <dbReference type="ARBA" id="ARBA00022989"/>
    </source>
</evidence>
<feature type="transmembrane region" description="Helical" evidence="6">
    <location>
        <begin position="335"/>
        <end position="357"/>
    </location>
</feature>
<keyword evidence="4 6" id="KW-0472">Membrane</keyword>
<dbReference type="PROSITE" id="PS50262">
    <property type="entry name" value="G_PROTEIN_RECEP_F1_2"/>
    <property type="match status" value="1"/>
</dbReference>
<dbReference type="AlphaFoldDB" id="A0A9Q1BQ07"/>
<evidence type="ECO:0000313" key="8">
    <source>
        <dbReference type="EMBL" id="KAJ8030469.1"/>
    </source>
</evidence>
<evidence type="ECO:0000256" key="2">
    <source>
        <dbReference type="ARBA" id="ARBA00022692"/>
    </source>
</evidence>
<dbReference type="SMART" id="SM01381">
    <property type="entry name" value="7TM_GPCR_Srsx"/>
    <property type="match status" value="1"/>
</dbReference>
<organism evidence="8 9">
    <name type="scientific">Holothuria leucospilota</name>
    <name type="common">Black long sea cucumber</name>
    <name type="synonym">Mertensiothuria leucospilota</name>
    <dbReference type="NCBI Taxonomy" id="206669"/>
    <lineage>
        <taxon>Eukaryota</taxon>
        <taxon>Metazoa</taxon>
        <taxon>Echinodermata</taxon>
        <taxon>Eleutherozoa</taxon>
        <taxon>Echinozoa</taxon>
        <taxon>Holothuroidea</taxon>
        <taxon>Aspidochirotacea</taxon>
        <taxon>Aspidochirotida</taxon>
        <taxon>Holothuriidae</taxon>
        <taxon>Holothuria</taxon>
    </lineage>
</organism>
<keyword evidence="8" id="KW-0675">Receptor</keyword>